<evidence type="ECO:0008006" key="3">
    <source>
        <dbReference type="Google" id="ProtNLM"/>
    </source>
</evidence>
<dbReference type="AlphaFoldDB" id="A0A1Q3D9J5"/>
<name>A0A1Q3D9J5_CEPFO</name>
<dbReference type="EMBL" id="BDDD01005274">
    <property type="protein sequence ID" value="GAV89144.1"/>
    <property type="molecule type" value="Genomic_DNA"/>
</dbReference>
<dbReference type="CDD" id="cd09272">
    <property type="entry name" value="RNase_HI_RT_Ty1"/>
    <property type="match status" value="1"/>
</dbReference>
<dbReference type="InParanoid" id="A0A1Q3D9J5"/>
<sequence length="290" mass="32255">IEVARSSLGLVLNQRKYALELISEAGLSGGKPTGTPIEQNAKLTTIEYDAGTSDSKKAAENDPKIDDVAGYQRLVGRLIYLTITRPDISYSVQILSQFMHAPKQSHMEAALRVLRYLKNKPGLGILISSRSEMKLTAYCDSDWAACPMSRKSLTGFCVKLGDSLVSWKTKKQATVSRSSAEAEYRAMASATCEIIWILGLLKDLNVKGLEPVSLFCDNKAALHIAANPIYHERTKHIEIDCHLIREKVQQHVIKTEHIQTQEQPADILTKALGKTQHQYLLHKLGVLNIY</sequence>
<protein>
    <recommendedName>
        <fullName evidence="3">RVT_2 domain-containing protein</fullName>
    </recommendedName>
</protein>
<dbReference type="PANTHER" id="PTHR11439">
    <property type="entry name" value="GAG-POL-RELATED RETROTRANSPOSON"/>
    <property type="match status" value="1"/>
</dbReference>
<dbReference type="PANTHER" id="PTHR11439:SF511">
    <property type="match status" value="1"/>
</dbReference>
<gene>
    <name evidence="1" type="ORF">CFOL_v3_32563</name>
</gene>
<evidence type="ECO:0000313" key="1">
    <source>
        <dbReference type="EMBL" id="GAV89144.1"/>
    </source>
</evidence>
<dbReference type="Proteomes" id="UP000187406">
    <property type="component" value="Unassembled WGS sequence"/>
</dbReference>
<dbReference type="InterPro" id="IPR043502">
    <property type="entry name" value="DNA/RNA_pol_sf"/>
</dbReference>
<accession>A0A1Q3D9J5</accession>
<evidence type="ECO:0000313" key="2">
    <source>
        <dbReference type="Proteomes" id="UP000187406"/>
    </source>
</evidence>
<proteinExistence type="predicted"/>
<feature type="non-terminal residue" evidence="1">
    <location>
        <position position="1"/>
    </location>
</feature>
<keyword evidence="2" id="KW-1185">Reference proteome</keyword>
<feature type="non-terminal residue" evidence="1">
    <location>
        <position position="290"/>
    </location>
</feature>
<reference evidence="2" key="1">
    <citation type="submission" date="2016-04" db="EMBL/GenBank/DDBJ databases">
        <title>Cephalotus genome sequencing.</title>
        <authorList>
            <person name="Fukushima K."/>
            <person name="Hasebe M."/>
            <person name="Fang X."/>
        </authorList>
    </citation>
    <scope>NUCLEOTIDE SEQUENCE [LARGE SCALE GENOMIC DNA]</scope>
    <source>
        <strain evidence="2">cv. St1</strain>
    </source>
</reference>
<dbReference type="SUPFAM" id="SSF56672">
    <property type="entry name" value="DNA/RNA polymerases"/>
    <property type="match status" value="1"/>
</dbReference>
<organism evidence="1 2">
    <name type="scientific">Cephalotus follicularis</name>
    <name type="common">Albany pitcher plant</name>
    <dbReference type="NCBI Taxonomy" id="3775"/>
    <lineage>
        <taxon>Eukaryota</taxon>
        <taxon>Viridiplantae</taxon>
        <taxon>Streptophyta</taxon>
        <taxon>Embryophyta</taxon>
        <taxon>Tracheophyta</taxon>
        <taxon>Spermatophyta</taxon>
        <taxon>Magnoliopsida</taxon>
        <taxon>eudicotyledons</taxon>
        <taxon>Gunneridae</taxon>
        <taxon>Pentapetalae</taxon>
        <taxon>rosids</taxon>
        <taxon>fabids</taxon>
        <taxon>Oxalidales</taxon>
        <taxon>Cephalotaceae</taxon>
        <taxon>Cephalotus</taxon>
    </lineage>
</organism>
<dbReference type="OrthoDB" id="414945at2759"/>
<comment type="caution">
    <text evidence="1">The sequence shown here is derived from an EMBL/GenBank/DDBJ whole genome shotgun (WGS) entry which is preliminary data.</text>
</comment>